<comment type="subcellular location">
    <subcellularLocation>
        <location evidence="4">Cytoplasm</location>
    </subcellularLocation>
    <text evidence="4">Binds to ribosomes.</text>
</comment>
<dbReference type="FunFam" id="3.30.70.240:FF:000002">
    <property type="entry name" value="GTP-binding protein TypA"/>
    <property type="match status" value="1"/>
</dbReference>
<dbReference type="CDD" id="cd16263">
    <property type="entry name" value="BipA_III"/>
    <property type="match status" value="1"/>
</dbReference>
<dbReference type="GO" id="GO:0000027">
    <property type="term" value="P:ribosomal large subunit assembly"/>
    <property type="evidence" value="ECO:0007669"/>
    <property type="project" value="UniProtKB-UniRule"/>
</dbReference>
<dbReference type="InterPro" id="IPR031157">
    <property type="entry name" value="G_TR_CS"/>
</dbReference>
<dbReference type="InterPro" id="IPR042116">
    <property type="entry name" value="TypA/BipA_C"/>
</dbReference>
<dbReference type="InterPro" id="IPR006298">
    <property type="entry name" value="BipA"/>
</dbReference>
<comment type="subunit">
    <text evidence="4">Monomer.</text>
</comment>
<comment type="function">
    <text evidence="4">A 50S ribosomal subunit assembly protein with GTPase activity, required for 50S subunit assembly at low temperatures, may also play a role in translation. Binds GTP and analogs. Binds the 70S ribosome between the 30S and 50S subunits, in a similar position as ribosome-bound EF-G; it contacts a number of ribosomal proteins, both rRNAs and the A-site tRNA.</text>
</comment>
<dbReference type="AlphaFoldDB" id="A0A841HFM4"/>
<dbReference type="RefSeq" id="WP_184329464.1">
    <property type="nucleotide sequence ID" value="NZ_JACHHZ010000001.1"/>
</dbReference>
<dbReference type="InterPro" id="IPR048876">
    <property type="entry name" value="BipA_C"/>
</dbReference>
<dbReference type="InterPro" id="IPR047041">
    <property type="entry name" value="BipA_GTP-bd_dom"/>
</dbReference>
<keyword evidence="1 4" id="KW-0547">Nucleotide-binding</keyword>
<dbReference type="Proteomes" id="UP000588068">
    <property type="component" value="Unassembled WGS sequence"/>
</dbReference>
<dbReference type="CDD" id="cd03710">
    <property type="entry name" value="BipA_TypA_C"/>
    <property type="match status" value="1"/>
</dbReference>
<feature type="binding site" evidence="4">
    <location>
        <begin position="129"/>
        <end position="132"/>
    </location>
    <ligand>
        <name>GTP</name>
        <dbReference type="ChEBI" id="CHEBI:37565"/>
    </ligand>
</feature>
<dbReference type="InterPro" id="IPR005225">
    <property type="entry name" value="Small_GTP-bd"/>
</dbReference>
<dbReference type="NCBIfam" id="TIGR01394">
    <property type="entry name" value="TypA_BipA"/>
    <property type="match status" value="1"/>
</dbReference>
<dbReference type="Gene3D" id="3.30.70.870">
    <property type="entry name" value="Elongation Factor G (Translational Gtpase), domain 3"/>
    <property type="match status" value="1"/>
</dbReference>
<dbReference type="Pfam" id="PF21018">
    <property type="entry name" value="BipA_C"/>
    <property type="match status" value="1"/>
</dbReference>
<dbReference type="FunFam" id="2.40.50.250:FF:000001">
    <property type="entry name" value="GTP-binding protein TypA"/>
    <property type="match status" value="1"/>
</dbReference>
<dbReference type="Pfam" id="PF22042">
    <property type="entry name" value="EF-G_D2"/>
    <property type="match status" value="1"/>
</dbReference>
<dbReference type="Pfam" id="PF00679">
    <property type="entry name" value="EFG_C"/>
    <property type="match status" value="1"/>
</dbReference>
<evidence type="ECO:0000313" key="6">
    <source>
        <dbReference type="EMBL" id="MBB6091677.1"/>
    </source>
</evidence>
<evidence type="ECO:0000259" key="5">
    <source>
        <dbReference type="PROSITE" id="PS51722"/>
    </source>
</evidence>
<keyword evidence="4" id="KW-0690">Ribosome biogenesis</keyword>
<comment type="similarity">
    <text evidence="4">Belongs to the TRAFAC class translation factor GTPase superfamily. Classic translation factor GTPase family. BipA subfamily.</text>
</comment>
<dbReference type="HAMAP" id="MF_00849">
    <property type="entry name" value="BipA"/>
    <property type="match status" value="1"/>
</dbReference>
<dbReference type="Pfam" id="PF00009">
    <property type="entry name" value="GTP_EFTU"/>
    <property type="match status" value="1"/>
</dbReference>
<accession>A0A841HFM4</accession>
<dbReference type="InterPro" id="IPR035647">
    <property type="entry name" value="EFG_III/V"/>
</dbReference>
<dbReference type="GO" id="GO:0003924">
    <property type="term" value="F:GTPase activity"/>
    <property type="evidence" value="ECO:0007669"/>
    <property type="project" value="UniProtKB-UniRule"/>
</dbReference>
<dbReference type="GO" id="GO:0005525">
    <property type="term" value="F:GTP binding"/>
    <property type="evidence" value="ECO:0007669"/>
    <property type="project" value="UniProtKB-UniRule"/>
</dbReference>
<comment type="caution">
    <text evidence="6">The sequence shown here is derived from an EMBL/GenBank/DDBJ whole genome shotgun (WGS) entry which is preliminary data.</text>
</comment>
<sequence>MSISRLRNIAIIAHVDHGKTTLVDKLLQQSGTLDARKASPERVMDSNALERERGITILAKNTAVRWRDYRINIVDTPGHADFGGEVERVLSMVDSVLLLVDAVDGPMPQTRFVTQKAFAHGLRPIVVINKIDRDEARPNWVLDQTFDLFDKLGANEQQLDFPVVYASALRGFAGNDPKQLATDMTPLFEAIVKHCPPPDIDEDGPLQLQVSQLDYSSYVGAIGIGRIKRGKIRRNSPVTVVDREGKVRNERIIQVMGFLGLDRVEVDEASAGDIVAFAGIEYPEISDTICDPTNPEALPALIVDEPTISMTFEVNTSPFCGREGKYVTSRQIRERLAREVLHNVALRVEDTDNADKFRVYGRGELHLGVLLENMRREGYELAVSRPQAVVKEIEGQLCEPYETLAVDLDDTSQGAVMQALGERGAQLTGMHADGKGRVRLDYTIPSRGLIGFQTDFRTMTSGTGILHHIFDHFGPVLDREIGQRQNGVLIANSQGKALAYALFSLQERGKLMIGHGDEVYEGQIVGIHSRDNDLVVNPLKGKKLTNIRAAGKDENVVLVPPIRYTLEQAMEFIGDDELVEVTPTAIRLRKRFLKEHERKRSGKAAEEADE</sequence>
<evidence type="ECO:0000256" key="2">
    <source>
        <dbReference type="ARBA" id="ARBA00023134"/>
    </source>
</evidence>
<dbReference type="SUPFAM" id="SSF54980">
    <property type="entry name" value="EF-G C-terminal domain-like"/>
    <property type="match status" value="2"/>
</dbReference>
<dbReference type="GO" id="GO:0009409">
    <property type="term" value="P:response to cold"/>
    <property type="evidence" value="ECO:0007669"/>
    <property type="project" value="UniProtKB-ARBA"/>
</dbReference>
<dbReference type="GO" id="GO:1990904">
    <property type="term" value="C:ribonucleoprotein complex"/>
    <property type="evidence" value="ECO:0007669"/>
    <property type="project" value="TreeGrafter"/>
</dbReference>
<keyword evidence="4" id="KW-0699">rRNA-binding</keyword>
<dbReference type="GO" id="GO:0010467">
    <property type="term" value="P:gene expression"/>
    <property type="evidence" value="ECO:0007669"/>
    <property type="project" value="UniProtKB-ARBA"/>
</dbReference>
<dbReference type="Gene3D" id="3.30.70.240">
    <property type="match status" value="1"/>
</dbReference>
<keyword evidence="4" id="KW-0963">Cytoplasm</keyword>
<keyword evidence="4" id="KW-0378">Hydrolase</keyword>
<evidence type="ECO:0000256" key="3">
    <source>
        <dbReference type="ARBA" id="ARBA00048548"/>
    </source>
</evidence>
<keyword evidence="7" id="KW-1185">Reference proteome</keyword>
<evidence type="ECO:0000313" key="7">
    <source>
        <dbReference type="Proteomes" id="UP000588068"/>
    </source>
</evidence>
<dbReference type="SUPFAM" id="SSF50447">
    <property type="entry name" value="Translation proteins"/>
    <property type="match status" value="1"/>
</dbReference>
<dbReference type="PANTHER" id="PTHR42908:SF8">
    <property type="entry name" value="TR-TYPE G DOMAIN-CONTAINING PROTEIN"/>
    <property type="match status" value="1"/>
</dbReference>
<dbReference type="PANTHER" id="PTHR42908">
    <property type="entry name" value="TRANSLATION ELONGATION FACTOR-RELATED"/>
    <property type="match status" value="1"/>
</dbReference>
<keyword evidence="4" id="KW-0694">RNA-binding</keyword>
<dbReference type="FunFam" id="2.40.30.10:FF:000016">
    <property type="entry name" value="GTP-binding protein TypA"/>
    <property type="match status" value="1"/>
</dbReference>
<dbReference type="InterPro" id="IPR000795">
    <property type="entry name" value="T_Tr_GTP-bd_dom"/>
</dbReference>
<dbReference type="InterPro" id="IPR047042">
    <property type="entry name" value="BipA_II"/>
</dbReference>
<dbReference type="CDD" id="cd03691">
    <property type="entry name" value="BipA_TypA_II"/>
    <property type="match status" value="1"/>
</dbReference>
<keyword evidence="2 4" id="KW-0342">GTP-binding</keyword>
<keyword evidence="4" id="KW-0820">tRNA-binding</keyword>
<dbReference type="Gene3D" id="3.40.50.300">
    <property type="entry name" value="P-loop containing nucleotide triphosphate hydrolases"/>
    <property type="match status" value="1"/>
</dbReference>
<evidence type="ECO:0000256" key="1">
    <source>
        <dbReference type="ARBA" id="ARBA00022741"/>
    </source>
</evidence>
<dbReference type="EC" id="3.6.5.-" evidence="4"/>
<dbReference type="InterPro" id="IPR009000">
    <property type="entry name" value="Transl_B-barrel_sf"/>
</dbReference>
<dbReference type="Gene3D" id="2.40.30.10">
    <property type="entry name" value="Translation factors"/>
    <property type="match status" value="1"/>
</dbReference>
<protein>
    <recommendedName>
        <fullName evidence="4">Large ribosomal subunit assembly factor BipA</fullName>
        <ecNumber evidence="4">3.6.5.-</ecNumber>
    </recommendedName>
    <alternativeName>
        <fullName evidence="4">GTP-binding protein BipA</fullName>
    </alternativeName>
</protein>
<dbReference type="GO" id="GO:0097216">
    <property type="term" value="F:guanosine tetraphosphate binding"/>
    <property type="evidence" value="ECO:0007669"/>
    <property type="project" value="UniProtKB-ARBA"/>
</dbReference>
<dbReference type="GO" id="GO:0043022">
    <property type="term" value="F:ribosome binding"/>
    <property type="evidence" value="ECO:0007669"/>
    <property type="project" value="UniProtKB-UniRule"/>
</dbReference>
<dbReference type="InterPro" id="IPR027417">
    <property type="entry name" value="P-loop_NTPase"/>
</dbReference>
<dbReference type="CDD" id="cd01891">
    <property type="entry name" value="TypA_BipA"/>
    <property type="match status" value="1"/>
</dbReference>
<organism evidence="6 7">
    <name type="scientific">Povalibacter uvarum</name>
    <dbReference type="NCBI Taxonomy" id="732238"/>
    <lineage>
        <taxon>Bacteria</taxon>
        <taxon>Pseudomonadati</taxon>
        <taxon>Pseudomonadota</taxon>
        <taxon>Gammaproteobacteria</taxon>
        <taxon>Steroidobacterales</taxon>
        <taxon>Steroidobacteraceae</taxon>
        <taxon>Povalibacter</taxon>
    </lineage>
</organism>
<dbReference type="InterPro" id="IPR000640">
    <property type="entry name" value="EFG_V-like"/>
</dbReference>
<dbReference type="FunFam" id="3.30.70.870:FF:000003">
    <property type="entry name" value="GTP-binding protein TypA"/>
    <property type="match status" value="1"/>
</dbReference>
<feature type="binding site" evidence="4">
    <location>
        <begin position="16"/>
        <end position="21"/>
    </location>
    <ligand>
        <name>GTP</name>
        <dbReference type="ChEBI" id="CHEBI:37565"/>
    </ligand>
</feature>
<name>A0A841HFM4_9GAMM</name>
<gene>
    <name evidence="4" type="primary">bipA</name>
    <name evidence="6" type="ORF">HNQ60_000523</name>
</gene>
<dbReference type="InterPro" id="IPR035651">
    <property type="entry name" value="BipA_V"/>
</dbReference>
<dbReference type="PROSITE" id="PS51722">
    <property type="entry name" value="G_TR_2"/>
    <property type="match status" value="1"/>
</dbReference>
<dbReference type="NCBIfam" id="TIGR00231">
    <property type="entry name" value="small_GTP"/>
    <property type="match status" value="1"/>
</dbReference>
<reference evidence="6 7" key="1">
    <citation type="submission" date="2020-08" db="EMBL/GenBank/DDBJ databases">
        <title>Genomic Encyclopedia of Type Strains, Phase IV (KMG-IV): sequencing the most valuable type-strain genomes for metagenomic binning, comparative biology and taxonomic classification.</title>
        <authorList>
            <person name="Goeker M."/>
        </authorList>
    </citation>
    <scope>NUCLEOTIDE SEQUENCE [LARGE SCALE GENOMIC DNA]</scope>
    <source>
        <strain evidence="6 7">DSM 26723</strain>
    </source>
</reference>
<dbReference type="InterPro" id="IPR047043">
    <property type="entry name" value="BipA_III"/>
</dbReference>
<dbReference type="SUPFAM" id="SSF52540">
    <property type="entry name" value="P-loop containing nucleoside triphosphate hydrolases"/>
    <property type="match status" value="1"/>
</dbReference>
<dbReference type="GO" id="GO:0000049">
    <property type="term" value="F:tRNA binding"/>
    <property type="evidence" value="ECO:0007669"/>
    <property type="project" value="UniProtKB-KW"/>
</dbReference>
<dbReference type="EMBL" id="JACHHZ010000001">
    <property type="protein sequence ID" value="MBB6091677.1"/>
    <property type="molecule type" value="Genomic_DNA"/>
</dbReference>
<dbReference type="GO" id="GO:0019843">
    <property type="term" value="F:rRNA binding"/>
    <property type="evidence" value="ECO:0007669"/>
    <property type="project" value="UniProtKB-KW"/>
</dbReference>
<dbReference type="GO" id="GO:0005829">
    <property type="term" value="C:cytosol"/>
    <property type="evidence" value="ECO:0007669"/>
    <property type="project" value="TreeGrafter"/>
</dbReference>
<dbReference type="PRINTS" id="PR00315">
    <property type="entry name" value="ELONGATNFCT"/>
</dbReference>
<proteinExistence type="inferred from homology"/>
<feature type="domain" description="Tr-type G" evidence="5">
    <location>
        <begin position="4"/>
        <end position="199"/>
    </location>
</feature>
<dbReference type="FunFam" id="3.40.50.300:FF:000055">
    <property type="entry name" value="GTP-binding protein TypA"/>
    <property type="match status" value="1"/>
</dbReference>
<dbReference type="InterPro" id="IPR053905">
    <property type="entry name" value="EF-G-like_DII"/>
</dbReference>
<dbReference type="Gene3D" id="2.40.50.250">
    <property type="entry name" value="bipa protein"/>
    <property type="match status" value="1"/>
</dbReference>
<evidence type="ECO:0000256" key="4">
    <source>
        <dbReference type="HAMAP-Rule" id="MF_00849"/>
    </source>
</evidence>
<comment type="catalytic activity">
    <reaction evidence="3 4">
        <text>GTP + H2O = GDP + phosphate + H(+)</text>
        <dbReference type="Rhea" id="RHEA:19669"/>
        <dbReference type="ChEBI" id="CHEBI:15377"/>
        <dbReference type="ChEBI" id="CHEBI:15378"/>
        <dbReference type="ChEBI" id="CHEBI:37565"/>
        <dbReference type="ChEBI" id="CHEBI:43474"/>
        <dbReference type="ChEBI" id="CHEBI:58189"/>
    </reaction>
</comment>
<dbReference type="PROSITE" id="PS00301">
    <property type="entry name" value="G_TR_1"/>
    <property type="match status" value="1"/>
</dbReference>